<name>A0A1J4RUX4_9BACT</name>
<dbReference type="Gene3D" id="1.10.10.10">
    <property type="entry name" value="Winged helix-like DNA-binding domain superfamily/Winged helix DNA-binding domain"/>
    <property type="match status" value="3"/>
</dbReference>
<dbReference type="InterPro" id="IPR053926">
    <property type="entry name" value="RecX_HTH_1st"/>
</dbReference>
<feature type="domain" description="RecX first three-helical" evidence="7">
    <location>
        <begin position="8"/>
        <end position="45"/>
    </location>
</feature>
<sequence>MKKLKPLEYAFFLLKLRDRSIGELEGKMEHKEYSPQEISETIDFLIAKEFLDDERFARNFVRFKKSLKPTGKYYLRSKLIEKKVPNEIIEKTLSESLDEPSEIEELADSWLSHHKNIPREKLYEKLSRHLLSRGFEWEKVREVVAEKM</sequence>
<gene>
    <name evidence="5" type="primary">recX</name>
    <name evidence="8" type="ORF">AUJ40_00440</name>
</gene>
<evidence type="ECO:0000256" key="3">
    <source>
        <dbReference type="ARBA" id="ARBA00018111"/>
    </source>
</evidence>
<dbReference type="EMBL" id="MNUJ01000008">
    <property type="protein sequence ID" value="OIN90156.1"/>
    <property type="molecule type" value="Genomic_DNA"/>
</dbReference>
<evidence type="ECO:0000256" key="1">
    <source>
        <dbReference type="ARBA" id="ARBA00004496"/>
    </source>
</evidence>
<keyword evidence="4 5" id="KW-0963">Cytoplasm</keyword>
<evidence type="ECO:0000256" key="4">
    <source>
        <dbReference type="ARBA" id="ARBA00022490"/>
    </source>
</evidence>
<evidence type="ECO:0000256" key="5">
    <source>
        <dbReference type="HAMAP-Rule" id="MF_01114"/>
    </source>
</evidence>
<proteinExistence type="inferred from homology"/>
<evidence type="ECO:0000259" key="6">
    <source>
        <dbReference type="Pfam" id="PF02631"/>
    </source>
</evidence>
<comment type="similarity">
    <text evidence="2 5">Belongs to the RecX family.</text>
</comment>
<evidence type="ECO:0000259" key="7">
    <source>
        <dbReference type="Pfam" id="PF21982"/>
    </source>
</evidence>
<dbReference type="Pfam" id="PF21982">
    <property type="entry name" value="RecX_HTH1"/>
    <property type="match status" value="1"/>
</dbReference>
<dbReference type="InterPro" id="IPR036388">
    <property type="entry name" value="WH-like_DNA-bd_sf"/>
</dbReference>
<dbReference type="Pfam" id="PF02631">
    <property type="entry name" value="RecX_HTH2"/>
    <property type="match status" value="1"/>
</dbReference>
<dbReference type="PANTHER" id="PTHR33602:SF1">
    <property type="entry name" value="REGULATORY PROTEIN RECX FAMILY PROTEIN"/>
    <property type="match status" value="1"/>
</dbReference>
<dbReference type="Proteomes" id="UP000182753">
    <property type="component" value="Unassembled WGS sequence"/>
</dbReference>
<reference evidence="8 9" key="1">
    <citation type="journal article" date="2016" name="Environ. Microbiol.">
        <title>Genomic resolution of a cold subsurface aquifer community provides metabolic insights for novel microbes adapted to high CO concentrations.</title>
        <authorList>
            <person name="Probst A.J."/>
            <person name="Castelle C.J."/>
            <person name="Singh A."/>
            <person name="Brown C.T."/>
            <person name="Anantharaman K."/>
            <person name="Sharon I."/>
            <person name="Hug L.A."/>
            <person name="Burstein D."/>
            <person name="Emerson J.B."/>
            <person name="Thomas B.C."/>
            <person name="Banfield J.F."/>
        </authorList>
    </citation>
    <scope>NUCLEOTIDE SEQUENCE [LARGE SCALE GENOMIC DNA]</scope>
    <source>
        <strain evidence="8">CG1_02_42_45</strain>
    </source>
</reference>
<dbReference type="GO" id="GO:0005737">
    <property type="term" value="C:cytoplasm"/>
    <property type="evidence" value="ECO:0007669"/>
    <property type="project" value="UniProtKB-SubCell"/>
</dbReference>
<organism evidence="8 9">
    <name type="scientific">Candidatus Berkelbacteria bacterium CG1_02_42_45</name>
    <dbReference type="NCBI Taxonomy" id="1805036"/>
    <lineage>
        <taxon>Bacteria</taxon>
        <taxon>Candidatus Berkelbacteria</taxon>
    </lineage>
</organism>
<feature type="domain" description="RecX second three-helical" evidence="6">
    <location>
        <begin position="52"/>
        <end position="93"/>
    </location>
</feature>
<comment type="subcellular location">
    <subcellularLocation>
        <location evidence="1 5">Cytoplasm</location>
    </subcellularLocation>
</comment>
<comment type="caution">
    <text evidence="8">The sequence shown here is derived from an EMBL/GenBank/DDBJ whole genome shotgun (WGS) entry which is preliminary data.</text>
</comment>
<dbReference type="AlphaFoldDB" id="A0A1J4RUX4"/>
<dbReference type="PANTHER" id="PTHR33602">
    <property type="entry name" value="REGULATORY PROTEIN RECX FAMILY PROTEIN"/>
    <property type="match status" value="1"/>
</dbReference>
<comment type="function">
    <text evidence="5">Modulates RecA activity.</text>
</comment>
<dbReference type="GO" id="GO:0006282">
    <property type="term" value="P:regulation of DNA repair"/>
    <property type="evidence" value="ECO:0007669"/>
    <property type="project" value="UniProtKB-UniRule"/>
</dbReference>
<protein>
    <recommendedName>
        <fullName evidence="3 5">Regulatory protein RecX</fullName>
    </recommendedName>
</protein>
<evidence type="ECO:0000256" key="2">
    <source>
        <dbReference type="ARBA" id="ARBA00009695"/>
    </source>
</evidence>
<dbReference type="HAMAP" id="MF_01114">
    <property type="entry name" value="RecX"/>
    <property type="match status" value="1"/>
</dbReference>
<dbReference type="InterPro" id="IPR003783">
    <property type="entry name" value="Regulatory_RecX"/>
</dbReference>
<accession>A0A1J4RUX4</accession>
<dbReference type="InterPro" id="IPR053924">
    <property type="entry name" value="RecX_HTH_2nd"/>
</dbReference>
<evidence type="ECO:0000313" key="8">
    <source>
        <dbReference type="EMBL" id="OIN90156.1"/>
    </source>
</evidence>
<evidence type="ECO:0000313" key="9">
    <source>
        <dbReference type="Proteomes" id="UP000182753"/>
    </source>
</evidence>